<proteinExistence type="predicted"/>
<sequence>MSVLDTGDRGSLVEKFVGDIYQDATSYMVGGLVGISSSIWAVSAYSLELDNYQEILKQSKKFVENLGQRFGVAVQAGPAQAGAGVGGKPGGNIGRVVKLELEPGSYAFGNNLLGFGNGFNDGVALYFQRAR</sequence>
<organism evidence="1 2">
    <name type="scientific">Candidatus Sedimenticola endophacoides</name>
    <dbReference type="NCBI Taxonomy" id="2548426"/>
    <lineage>
        <taxon>Bacteria</taxon>
        <taxon>Pseudomonadati</taxon>
        <taxon>Pseudomonadota</taxon>
        <taxon>Gammaproteobacteria</taxon>
        <taxon>Chromatiales</taxon>
        <taxon>Sedimenticolaceae</taxon>
        <taxon>Sedimenticola</taxon>
    </lineage>
</organism>
<gene>
    <name evidence="1" type="ORF">C3L24_10060</name>
</gene>
<comment type="caution">
    <text evidence="1">The sequence shown here is derived from an EMBL/GenBank/DDBJ whole genome shotgun (WGS) entry which is preliminary data.</text>
</comment>
<evidence type="ECO:0000313" key="1">
    <source>
        <dbReference type="EMBL" id="PUD99958.1"/>
    </source>
</evidence>
<protein>
    <submittedName>
        <fullName evidence="1">Uncharacterized protein</fullName>
    </submittedName>
</protein>
<name>A0A657PTH9_9GAMM</name>
<reference evidence="1 2" key="1">
    <citation type="submission" date="2018-01" db="EMBL/GenBank/DDBJ databases">
        <title>Novel co-symbiosis in the lucinid bivalve Phacoides pectinatus.</title>
        <authorList>
            <person name="Lim S.J."/>
            <person name="Davis B.G."/>
            <person name="Gill D.E."/>
            <person name="Engel A.S."/>
            <person name="Anderson L.C."/>
            <person name="Campbell B.J."/>
        </authorList>
    </citation>
    <scope>NUCLEOTIDE SEQUENCE [LARGE SCALE GENOMIC DNA]</scope>
    <source>
        <strain evidence="1">N3_P5</strain>
    </source>
</reference>
<evidence type="ECO:0000313" key="2">
    <source>
        <dbReference type="Proteomes" id="UP000250928"/>
    </source>
</evidence>
<dbReference type="Proteomes" id="UP000250928">
    <property type="component" value="Unassembled WGS sequence"/>
</dbReference>
<dbReference type="EMBL" id="PQCO01000240">
    <property type="protein sequence ID" value="PUD99958.1"/>
    <property type="molecule type" value="Genomic_DNA"/>
</dbReference>
<accession>A0A657PTH9</accession>
<dbReference type="AlphaFoldDB" id="A0A657PTH9"/>